<dbReference type="Proteomes" id="UP000003460">
    <property type="component" value="Unassembled WGS sequence"/>
</dbReference>
<dbReference type="AlphaFoldDB" id="C9LGG3"/>
<evidence type="ECO:0000313" key="2">
    <source>
        <dbReference type="Proteomes" id="UP000003460"/>
    </source>
</evidence>
<comment type="caution">
    <text evidence="1">The sequence shown here is derived from an EMBL/GenBank/DDBJ whole genome shotgun (WGS) entry which is preliminary data.</text>
</comment>
<accession>C9LGG3</accession>
<dbReference type="STRING" id="626522.GCWU000325_01306"/>
<protein>
    <submittedName>
        <fullName evidence="1">Uncharacterized protein</fullName>
    </submittedName>
</protein>
<reference evidence="1" key="1">
    <citation type="submission" date="2009-09" db="EMBL/GenBank/DDBJ databases">
        <authorList>
            <person name="Weinstock G."/>
            <person name="Sodergren E."/>
            <person name="Clifton S."/>
            <person name="Fulton L."/>
            <person name="Fulton B."/>
            <person name="Courtney L."/>
            <person name="Fronick C."/>
            <person name="Harrison M."/>
            <person name="Strong C."/>
            <person name="Farmer C."/>
            <person name="Delahaunty K."/>
            <person name="Markovic C."/>
            <person name="Hall O."/>
            <person name="Minx P."/>
            <person name="Tomlinson C."/>
            <person name="Mitreva M."/>
            <person name="Nelson J."/>
            <person name="Hou S."/>
            <person name="Wollam A."/>
            <person name="Pepin K.H."/>
            <person name="Johnson M."/>
            <person name="Bhonagiri V."/>
            <person name="Nash W.E."/>
            <person name="Warren W."/>
            <person name="Chinwalla A."/>
            <person name="Mardis E.R."/>
            <person name="Wilson R.K."/>
        </authorList>
    </citation>
    <scope>NUCLEOTIDE SEQUENCE [LARGE SCALE GENOMIC DNA]</scope>
    <source>
        <strain evidence="1">ATCC 51259</strain>
    </source>
</reference>
<evidence type="ECO:0000313" key="1">
    <source>
        <dbReference type="EMBL" id="EEX71771.1"/>
    </source>
</evidence>
<sequence>MVAKFKSLRFLFERRTKKVLFRPPFSVSKFCVSCTIPLYLCHY</sequence>
<keyword evidence="2" id="KW-1185">Reference proteome</keyword>
<proteinExistence type="predicted"/>
<dbReference type="HOGENOM" id="CLU_3237878_0_0_10"/>
<dbReference type="EMBL" id="ACIJ02000018">
    <property type="protein sequence ID" value="EEX71771.1"/>
    <property type="molecule type" value="Genomic_DNA"/>
</dbReference>
<organism evidence="1 2">
    <name type="scientific">Alloprevotella tannerae ATCC 51259</name>
    <dbReference type="NCBI Taxonomy" id="626522"/>
    <lineage>
        <taxon>Bacteria</taxon>
        <taxon>Pseudomonadati</taxon>
        <taxon>Bacteroidota</taxon>
        <taxon>Bacteroidia</taxon>
        <taxon>Bacteroidales</taxon>
        <taxon>Prevotellaceae</taxon>
        <taxon>Alloprevotella</taxon>
    </lineage>
</organism>
<name>C9LGG3_9BACT</name>
<gene>
    <name evidence="1" type="ORF">GCWU000325_01306</name>
</gene>